<name>K5ZKU6_9BACT</name>
<feature type="domain" description="KAP NTPase" evidence="1">
    <location>
        <begin position="24"/>
        <end position="272"/>
    </location>
</feature>
<dbReference type="Pfam" id="PF07693">
    <property type="entry name" value="KAP_NTPase"/>
    <property type="match status" value="1"/>
</dbReference>
<evidence type="ECO:0000259" key="1">
    <source>
        <dbReference type="Pfam" id="PF07693"/>
    </source>
</evidence>
<dbReference type="RefSeq" id="WP_007656484.1">
    <property type="nucleotide sequence ID" value="NZ_JH976474.1"/>
</dbReference>
<dbReference type="InterPro" id="IPR011646">
    <property type="entry name" value="KAP_P-loop"/>
</dbReference>
<dbReference type="HOGENOM" id="CLU_039725_3_0_10"/>
<proteinExistence type="predicted"/>
<dbReference type="Gene3D" id="3.40.50.300">
    <property type="entry name" value="P-loop containing nucleotide triphosphate hydrolases"/>
    <property type="match status" value="1"/>
</dbReference>
<sequence length="473" mass="54049">MKCKDIEISVVSGNPFAEDKLNRQPLAQNLTDIANMYADTGAVIALDGEWGSGKTTFVRMWHQMLLDRTYKSIYFNAWNTDFQDDPFIAIMSELDEVFQKSKTFSKVVKSGAKIGLKVAGEVAKGILHKATGVDAALIKAGVDELVDQCYQQMSEYQSKKDSLESFRNQLSEFVASEANGKPVFFFIDELDRCNPHYAVKLLERVKHLFEVPNIIFVLAVNISQLQYAVQGFYGSSNIDGKEYLRRFIDIEYTLPAPNMEEYCKFLFDAYDFGTFFNHESRMRNRDLQSEGQVFNYISSDITVASNISLRAANKIFAYTRLALSGYNPAQHFSADLFFLLCYFKVINRPFYNQIKIGEFSIQGLLDAIEKNLPEPIFHSDDNFIMHHISYAVATLLIQYNYQQRGIPREPDFKGKQVDSESDMVFPIKSKKFDLAKLNEALTYESQKRYNFYGLQSALNKIDLVDSLKLTGVN</sequence>
<dbReference type="PANTHER" id="PTHR22674">
    <property type="entry name" value="NTPASE, KAP FAMILY P-LOOP DOMAIN-CONTAINING 1"/>
    <property type="match status" value="1"/>
</dbReference>
<dbReference type="InterPro" id="IPR052754">
    <property type="entry name" value="NTPase_KAP_P-loop"/>
</dbReference>
<gene>
    <name evidence="2" type="ORF">HMPREF1076_03602</name>
</gene>
<reference evidence="2 3" key="1">
    <citation type="submission" date="2012-02" db="EMBL/GenBank/DDBJ databases">
        <title>The Genome Sequence of Parabacteroides goldsteinii CL02T12C30.</title>
        <authorList>
            <consortium name="The Broad Institute Genome Sequencing Platform"/>
            <person name="Earl A."/>
            <person name="Ward D."/>
            <person name="Feldgarden M."/>
            <person name="Gevers D."/>
            <person name="Zitomersky N.L."/>
            <person name="Coyne M.J."/>
            <person name="Comstock L.E."/>
            <person name="Young S.K."/>
            <person name="Zeng Q."/>
            <person name="Gargeya S."/>
            <person name="Fitzgerald M."/>
            <person name="Haas B."/>
            <person name="Abouelleil A."/>
            <person name="Alvarado L."/>
            <person name="Arachchi H.M."/>
            <person name="Berlin A."/>
            <person name="Chapman S.B."/>
            <person name="Gearin G."/>
            <person name="Goldberg J."/>
            <person name="Griggs A."/>
            <person name="Gujja S."/>
            <person name="Hansen M."/>
            <person name="Heiman D."/>
            <person name="Howarth C."/>
            <person name="Larimer J."/>
            <person name="Lui A."/>
            <person name="MacDonald P.J.P."/>
            <person name="McCowen C."/>
            <person name="Montmayeur A."/>
            <person name="Murphy C."/>
            <person name="Neiman D."/>
            <person name="Pearson M."/>
            <person name="Priest M."/>
            <person name="Roberts A."/>
            <person name="Saif S."/>
            <person name="Shea T."/>
            <person name="Sisk P."/>
            <person name="Stolte C."/>
            <person name="Sykes S."/>
            <person name="Wortman J."/>
            <person name="Nusbaum C."/>
            <person name="Birren B."/>
        </authorList>
    </citation>
    <scope>NUCLEOTIDE SEQUENCE [LARGE SCALE GENOMIC DNA]</scope>
    <source>
        <strain evidence="2 3">CL02T12C30</strain>
    </source>
</reference>
<comment type="caution">
    <text evidence="2">The sequence shown here is derived from an EMBL/GenBank/DDBJ whole genome shotgun (WGS) entry which is preliminary data.</text>
</comment>
<dbReference type="InterPro" id="IPR027417">
    <property type="entry name" value="P-loop_NTPase"/>
</dbReference>
<dbReference type="EMBL" id="AGZO01000024">
    <property type="protein sequence ID" value="EKN11890.1"/>
    <property type="molecule type" value="Genomic_DNA"/>
</dbReference>
<protein>
    <recommendedName>
        <fullName evidence="1">KAP NTPase domain-containing protein</fullName>
    </recommendedName>
</protein>
<evidence type="ECO:0000313" key="2">
    <source>
        <dbReference type="EMBL" id="EKN11890.1"/>
    </source>
</evidence>
<dbReference type="SUPFAM" id="SSF52540">
    <property type="entry name" value="P-loop containing nucleoside triphosphate hydrolases"/>
    <property type="match status" value="1"/>
</dbReference>
<dbReference type="PATRIC" id="fig|999418.3.peg.3672"/>
<dbReference type="PANTHER" id="PTHR22674:SF6">
    <property type="entry name" value="NTPASE KAP FAMILY P-LOOP DOMAIN-CONTAINING PROTEIN 1"/>
    <property type="match status" value="1"/>
</dbReference>
<dbReference type="AlphaFoldDB" id="K5ZKU6"/>
<dbReference type="OrthoDB" id="88903at2"/>
<organism evidence="2 3">
    <name type="scientific">Parabacteroides goldsteinii CL02T12C30</name>
    <dbReference type="NCBI Taxonomy" id="999418"/>
    <lineage>
        <taxon>Bacteria</taxon>
        <taxon>Pseudomonadati</taxon>
        <taxon>Bacteroidota</taxon>
        <taxon>Bacteroidia</taxon>
        <taxon>Bacteroidales</taxon>
        <taxon>Tannerellaceae</taxon>
        <taxon>Parabacteroides</taxon>
    </lineage>
</organism>
<dbReference type="Proteomes" id="UP000006330">
    <property type="component" value="Unassembled WGS sequence"/>
</dbReference>
<evidence type="ECO:0000313" key="3">
    <source>
        <dbReference type="Proteomes" id="UP000006330"/>
    </source>
</evidence>
<accession>K5ZKU6</accession>